<feature type="region of interest" description="Disordered" evidence="10">
    <location>
        <begin position="510"/>
        <end position="549"/>
    </location>
</feature>
<comment type="cofactor">
    <cofactor evidence="9">
        <name>Zn(2+)</name>
        <dbReference type="ChEBI" id="CHEBI:29105"/>
    </cofactor>
</comment>
<evidence type="ECO:0000313" key="13">
    <source>
        <dbReference type="Proteomes" id="UP000636960"/>
    </source>
</evidence>
<feature type="compositionally biased region" description="Low complexity" evidence="10">
    <location>
        <begin position="512"/>
        <end position="536"/>
    </location>
</feature>
<evidence type="ECO:0000259" key="11">
    <source>
        <dbReference type="PROSITE" id="PS51829"/>
    </source>
</evidence>
<dbReference type="InterPro" id="IPR011096">
    <property type="entry name" value="FTP_domain"/>
</dbReference>
<keyword evidence="5 9" id="KW-0378">Hydrolase</keyword>
<dbReference type="InterPro" id="IPR002884">
    <property type="entry name" value="P_dom"/>
</dbReference>
<dbReference type="InterPro" id="IPR013856">
    <property type="entry name" value="Peptidase_M4_domain"/>
</dbReference>
<evidence type="ECO:0000256" key="5">
    <source>
        <dbReference type="ARBA" id="ARBA00022801"/>
    </source>
</evidence>
<feature type="active site" description="Proton donor" evidence="8">
    <location>
        <position position="412"/>
    </location>
</feature>
<name>A0A919JQH0_9ACTN</name>
<dbReference type="Proteomes" id="UP000636960">
    <property type="component" value="Unassembled WGS sequence"/>
</dbReference>
<feature type="signal peptide" evidence="9">
    <location>
        <begin position="1"/>
        <end position="30"/>
    </location>
</feature>
<dbReference type="Gene3D" id="1.10.390.10">
    <property type="entry name" value="Neutral Protease Domain 2"/>
    <property type="match status" value="1"/>
</dbReference>
<dbReference type="GO" id="GO:0006508">
    <property type="term" value="P:proteolysis"/>
    <property type="evidence" value="ECO:0007669"/>
    <property type="project" value="UniProtKB-KW"/>
</dbReference>
<dbReference type="Gene3D" id="3.10.450.490">
    <property type="match status" value="1"/>
</dbReference>
<keyword evidence="9" id="KW-0964">Secreted</keyword>
<dbReference type="InterPro" id="IPR001570">
    <property type="entry name" value="Peptidase_M4_C_domain"/>
</dbReference>
<reference evidence="12" key="1">
    <citation type="submission" date="2021-01" db="EMBL/GenBank/DDBJ databases">
        <title>Whole genome shotgun sequence of Actinoplanes rishiriensis NBRC 108556.</title>
        <authorList>
            <person name="Komaki H."/>
            <person name="Tamura T."/>
        </authorList>
    </citation>
    <scope>NUCLEOTIDE SEQUENCE</scope>
    <source>
        <strain evidence="12">NBRC 108556</strain>
    </source>
</reference>
<protein>
    <recommendedName>
        <fullName evidence="9">Neutral metalloproteinase</fullName>
        <ecNumber evidence="9">3.4.24.-</ecNumber>
    </recommendedName>
</protein>
<evidence type="ECO:0000256" key="2">
    <source>
        <dbReference type="ARBA" id="ARBA00022670"/>
    </source>
</evidence>
<dbReference type="InterPro" id="IPR050728">
    <property type="entry name" value="Zinc_Metalloprotease_M4"/>
</dbReference>
<comment type="subcellular location">
    <subcellularLocation>
        <location evidence="9">Secreted</location>
    </subcellularLocation>
</comment>
<comment type="similarity">
    <text evidence="1 9">Belongs to the peptidase M4 family.</text>
</comment>
<dbReference type="PANTHER" id="PTHR33794:SF1">
    <property type="entry name" value="BACILLOLYSIN"/>
    <property type="match status" value="1"/>
</dbReference>
<feature type="domain" description="P/Homo B" evidence="11">
    <location>
        <begin position="528"/>
        <end position="650"/>
    </location>
</feature>
<sequence>MKRRTPMIIALVAGTAAATAVVAVTTPATAQPVDPAASARAAAGKADTLVAGRPQVLQASQHDAFQQRPVLSSNGLNYVPYTRTYKGLPVSGGDFVVMTDASGQTKYTSVAQSSPIGELAVTPKLTSTAAAEIAKAELKTFQSIEGTQLVVVAEEGRAARLAWESTVRGTGDEGISRLTVAVDALTGAVLRSTERVIDAAGTGTGWINGSVSIDTTQSGSNYLLQDPSHTTVRCQDAANNTTFSGTDNVWGNGTGTSKETGCVDAFYVAQKQYAMLGSWLGRNGQNGSGGAWPIRVGLNQQNAYYDGSQIQIGKNRSGQWIASADVVGHELAHGIDDTTPGGISRGGTQEFVADTIGAATEWFINNPNDAPDYQVGEEVNLVGSGPIRYMYNPSLAGDDNCYSSSTPSDEVHAAAGPGNHWFYLLAQGSSGGGSGQPTSTTCNGSAVTGLGIQKAITIMYNAMLMKTSSSSYVKYRTWTLTAAKNLYSTCAEFNTVKAAWDAVSVPAQSADPTCTAGGTTPPTTTPTTSPTNQPTGCTGTNGTDVSIPDRGSAVNSSITISGCGRAASATSTIAVNIVHTFRGDLRVDLVAPDGTVYNLKATSTTDSADNVNTTYTKNLASETANGTWQLRVQDAVANDVGYINTWTLTV</sequence>
<dbReference type="EMBL" id="BOMV01000006">
    <property type="protein sequence ID" value="GIE93241.1"/>
    <property type="molecule type" value="Genomic_DNA"/>
</dbReference>
<dbReference type="SUPFAM" id="SSF55486">
    <property type="entry name" value="Metalloproteases ('zincins'), catalytic domain"/>
    <property type="match status" value="1"/>
</dbReference>
<dbReference type="GO" id="GO:0005576">
    <property type="term" value="C:extracellular region"/>
    <property type="evidence" value="ECO:0007669"/>
    <property type="project" value="UniProtKB-SubCell"/>
</dbReference>
<keyword evidence="2 9" id="KW-0645">Protease</keyword>
<dbReference type="Gene3D" id="2.60.120.260">
    <property type="entry name" value="Galactose-binding domain-like"/>
    <property type="match status" value="1"/>
</dbReference>
<dbReference type="Pfam" id="PF01483">
    <property type="entry name" value="P_proprotein"/>
    <property type="match status" value="1"/>
</dbReference>
<organism evidence="12 13">
    <name type="scientific">Paractinoplanes rishiriensis</name>
    <dbReference type="NCBI Taxonomy" id="1050105"/>
    <lineage>
        <taxon>Bacteria</taxon>
        <taxon>Bacillati</taxon>
        <taxon>Actinomycetota</taxon>
        <taxon>Actinomycetes</taxon>
        <taxon>Micromonosporales</taxon>
        <taxon>Micromonosporaceae</taxon>
        <taxon>Paractinoplanes</taxon>
    </lineage>
</organism>
<dbReference type="EC" id="3.4.24.-" evidence="9"/>
<keyword evidence="3" id="KW-0479">Metal-binding</keyword>
<proteinExistence type="inferred from homology"/>
<dbReference type="Gene3D" id="3.10.170.10">
    <property type="match status" value="1"/>
</dbReference>
<dbReference type="Pfam" id="PF07504">
    <property type="entry name" value="FTP"/>
    <property type="match status" value="1"/>
</dbReference>
<dbReference type="GO" id="GO:0004252">
    <property type="term" value="F:serine-type endopeptidase activity"/>
    <property type="evidence" value="ECO:0007669"/>
    <property type="project" value="InterPro"/>
</dbReference>
<keyword evidence="4 9" id="KW-0732">Signal</keyword>
<evidence type="ECO:0000256" key="3">
    <source>
        <dbReference type="ARBA" id="ARBA00022723"/>
    </source>
</evidence>
<evidence type="ECO:0000256" key="4">
    <source>
        <dbReference type="ARBA" id="ARBA00022729"/>
    </source>
</evidence>
<feature type="active site" evidence="8">
    <location>
        <position position="330"/>
    </location>
</feature>
<evidence type="ECO:0000256" key="6">
    <source>
        <dbReference type="ARBA" id="ARBA00022833"/>
    </source>
</evidence>
<dbReference type="CDD" id="cd09597">
    <property type="entry name" value="M4_TLP"/>
    <property type="match status" value="1"/>
</dbReference>
<dbReference type="GO" id="GO:0046872">
    <property type="term" value="F:metal ion binding"/>
    <property type="evidence" value="ECO:0007669"/>
    <property type="project" value="UniProtKB-UniRule"/>
</dbReference>
<dbReference type="GO" id="GO:0004222">
    <property type="term" value="F:metalloendopeptidase activity"/>
    <property type="evidence" value="ECO:0007669"/>
    <property type="project" value="UniProtKB-UniRule"/>
</dbReference>
<comment type="caution">
    <text evidence="12">The sequence shown here is derived from an EMBL/GenBank/DDBJ whole genome shotgun (WGS) entry which is preliminary data.</text>
</comment>
<dbReference type="SUPFAM" id="SSF49785">
    <property type="entry name" value="Galactose-binding domain-like"/>
    <property type="match status" value="1"/>
</dbReference>
<evidence type="ECO:0000256" key="7">
    <source>
        <dbReference type="ARBA" id="ARBA00023049"/>
    </source>
</evidence>
<evidence type="ECO:0000256" key="9">
    <source>
        <dbReference type="RuleBase" id="RU366073"/>
    </source>
</evidence>
<keyword evidence="13" id="KW-1185">Reference proteome</keyword>
<gene>
    <name evidence="12" type="ORF">Ari01nite_07060</name>
</gene>
<dbReference type="Gene3D" id="3.10.450.40">
    <property type="match status" value="1"/>
</dbReference>
<keyword evidence="6 9" id="KW-0862">Zinc</keyword>
<dbReference type="PROSITE" id="PS51829">
    <property type="entry name" value="P_HOMO_B"/>
    <property type="match status" value="1"/>
</dbReference>
<dbReference type="InterPro" id="IPR027268">
    <property type="entry name" value="Peptidase_M4/M1_CTD_sf"/>
</dbReference>
<dbReference type="AlphaFoldDB" id="A0A919JQH0"/>
<evidence type="ECO:0000256" key="10">
    <source>
        <dbReference type="SAM" id="MobiDB-lite"/>
    </source>
</evidence>
<dbReference type="InterPro" id="IPR008979">
    <property type="entry name" value="Galactose-bd-like_sf"/>
</dbReference>
<feature type="chain" id="PRO_5038170868" description="Neutral metalloproteinase" evidence="9">
    <location>
        <begin position="31"/>
        <end position="650"/>
    </location>
</feature>
<accession>A0A919JQH0</accession>
<keyword evidence="7 9" id="KW-0482">Metalloprotease</keyword>
<dbReference type="InterPro" id="IPR023612">
    <property type="entry name" value="Peptidase_M4"/>
</dbReference>
<dbReference type="PRINTS" id="PR00730">
    <property type="entry name" value="THERMOLYSIN"/>
</dbReference>
<evidence type="ECO:0000256" key="8">
    <source>
        <dbReference type="PIRSR" id="PIRSR623612-1"/>
    </source>
</evidence>
<dbReference type="Pfam" id="PF02868">
    <property type="entry name" value="Peptidase_M4_C"/>
    <property type="match status" value="1"/>
</dbReference>
<evidence type="ECO:0000313" key="12">
    <source>
        <dbReference type="EMBL" id="GIE93241.1"/>
    </source>
</evidence>
<comment type="function">
    <text evidence="9">Extracellular zinc metalloprotease.</text>
</comment>
<dbReference type="Pfam" id="PF01447">
    <property type="entry name" value="Peptidase_M4"/>
    <property type="match status" value="1"/>
</dbReference>
<evidence type="ECO:0000256" key="1">
    <source>
        <dbReference type="ARBA" id="ARBA00009388"/>
    </source>
</evidence>
<dbReference type="PANTHER" id="PTHR33794">
    <property type="entry name" value="BACILLOLYSIN"/>
    <property type="match status" value="1"/>
</dbReference>